<feature type="transmembrane region" description="Helical" evidence="1">
    <location>
        <begin position="12"/>
        <end position="36"/>
    </location>
</feature>
<dbReference type="Proteomes" id="UP001232973">
    <property type="component" value="Unassembled WGS sequence"/>
</dbReference>
<organism evidence="2 3">
    <name type="scientific">Alicyclobacillus cycloheptanicus</name>
    <dbReference type="NCBI Taxonomy" id="1457"/>
    <lineage>
        <taxon>Bacteria</taxon>
        <taxon>Bacillati</taxon>
        <taxon>Bacillota</taxon>
        <taxon>Bacilli</taxon>
        <taxon>Bacillales</taxon>
        <taxon>Alicyclobacillaceae</taxon>
        <taxon>Alicyclobacillus</taxon>
    </lineage>
</organism>
<comment type="caution">
    <text evidence="2">The sequence shown here is derived from an EMBL/GenBank/DDBJ whole genome shotgun (WGS) entry which is preliminary data.</text>
</comment>
<protein>
    <submittedName>
        <fullName evidence="2">Membrane protein YwzB</fullName>
    </submittedName>
</protein>
<feature type="transmembrane region" description="Helical" evidence="1">
    <location>
        <begin position="57"/>
        <end position="81"/>
    </location>
</feature>
<dbReference type="EMBL" id="JAUSTP010000007">
    <property type="protein sequence ID" value="MDQ0189406.1"/>
    <property type="molecule type" value="Genomic_DNA"/>
</dbReference>
<evidence type="ECO:0000256" key="1">
    <source>
        <dbReference type="SAM" id="Phobius"/>
    </source>
</evidence>
<keyword evidence="1" id="KW-0812">Transmembrane</keyword>
<reference evidence="2 3" key="1">
    <citation type="submission" date="2023-07" db="EMBL/GenBank/DDBJ databases">
        <title>Genomic Encyclopedia of Type Strains, Phase IV (KMG-IV): sequencing the most valuable type-strain genomes for metagenomic binning, comparative biology and taxonomic classification.</title>
        <authorList>
            <person name="Goeker M."/>
        </authorList>
    </citation>
    <scope>NUCLEOTIDE SEQUENCE [LARGE SCALE GENOMIC DNA]</scope>
    <source>
        <strain evidence="2 3">DSM 4006</strain>
    </source>
</reference>
<dbReference type="RefSeq" id="WP_274457069.1">
    <property type="nucleotide sequence ID" value="NZ_CP067097.1"/>
</dbReference>
<accession>A0ABT9XI71</accession>
<keyword evidence="1" id="KW-0472">Membrane</keyword>
<keyword evidence="1" id="KW-1133">Transmembrane helix</keyword>
<keyword evidence="3" id="KW-1185">Reference proteome</keyword>
<gene>
    <name evidence="2" type="ORF">J2S03_001238</name>
</gene>
<evidence type="ECO:0000313" key="3">
    <source>
        <dbReference type="Proteomes" id="UP001232973"/>
    </source>
</evidence>
<proteinExistence type="predicted"/>
<sequence>MITTSNAAANIGLMHVIGMDALMFIVAFLFGMYMTWRAIGILRWDKFTADPFGAQARLLRVLIGMVGGFLFGFVIAIFFLATQLFSQL</sequence>
<name>A0ABT9XI71_9BACL</name>
<evidence type="ECO:0000313" key="2">
    <source>
        <dbReference type="EMBL" id="MDQ0189406.1"/>
    </source>
</evidence>